<evidence type="ECO:0000313" key="1">
    <source>
        <dbReference type="EMBL" id="MBO1265506.1"/>
    </source>
</evidence>
<dbReference type="PROSITE" id="PS51365">
    <property type="entry name" value="RENAL_DIPEPTIDASE_2"/>
    <property type="match status" value="1"/>
</dbReference>
<dbReference type="SUPFAM" id="SSF51556">
    <property type="entry name" value="Metallo-dependent hydrolases"/>
    <property type="match status" value="1"/>
</dbReference>
<dbReference type="InterPro" id="IPR008257">
    <property type="entry name" value="Pept_M19"/>
</dbReference>
<proteinExistence type="predicted"/>
<organism evidence="1 2">
    <name type="scientific">Proteiniclasticum aestuarii</name>
    <dbReference type="NCBI Taxonomy" id="2817862"/>
    <lineage>
        <taxon>Bacteria</taxon>
        <taxon>Bacillati</taxon>
        <taxon>Bacillota</taxon>
        <taxon>Clostridia</taxon>
        <taxon>Eubacteriales</taxon>
        <taxon>Clostridiaceae</taxon>
        <taxon>Proteiniclasticum</taxon>
    </lineage>
</organism>
<dbReference type="Pfam" id="PF01244">
    <property type="entry name" value="Peptidase_M19"/>
    <property type="match status" value="1"/>
</dbReference>
<dbReference type="GO" id="GO:0070573">
    <property type="term" value="F:metallodipeptidase activity"/>
    <property type="evidence" value="ECO:0007669"/>
    <property type="project" value="InterPro"/>
</dbReference>
<accession>A0A939H9A8</accession>
<keyword evidence="2" id="KW-1185">Reference proteome</keyword>
<dbReference type="PANTHER" id="PTHR10443">
    <property type="entry name" value="MICROSOMAL DIPEPTIDASE"/>
    <property type="match status" value="1"/>
</dbReference>
<sequence>MKVVDLHCDTLMALSKARQSGIEKTFGRNDLHVDLFKLKKGDYLLQCFAAFTDAKNSPSSPLIETLQEIDIFHEIMKVYASDMAPVYCFSDIERNREEGKISALLTIEDGGVTAGDLSVLRMMHQLGVRMITLTWNYENPIGYPATDFEKSATGSFRGLKEQGLAFLSEMENLGIMVDVSHLSDEGFYDVARHARKPFLASHSDSRSLSSHPRNLTDHMLKVLAEKGGIVGMNYCLTFLDEDRDRLRQRGAAETVADHIEHVRKVAGIDVIALGSDFDGIEETLDLADASKMHLLVDALERRGFSTGDMDKIFSQNALRFFREIL</sequence>
<protein>
    <submittedName>
        <fullName evidence="1">Dipeptidase</fullName>
    </submittedName>
</protein>
<dbReference type="AlphaFoldDB" id="A0A939H9A8"/>
<name>A0A939H9A8_9CLOT</name>
<dbReference type="PANTHER" id="PTHR10443:SF12">
    <property type="entry name" value="DIPEPTIDASE"/>
    <property type="match status" value="1"/>
</dbReference>
<comment type="caution">
    <text evidence="1">The sequence shown here is derived from an EMBL/GenBank/DDBJ whole genome shotgun (WGS) entry which is preliminary data.</text>
</comment>
<evidence type="ECO:0000313" key="2">
    <source>
        <dbReference type="Proteomes" id="UP000664218"/>
    </source>
</evidence>
<dbReference type="InterPro" id="IPR032466">
    <property type="entry name" value="Metal_Hydrolase"/>
</dbReference>
<reference evidence="1" key="1">
    <citation type="submission" date="2021-03" db="EMBL/GenBank/DDBJ databases">
        <title>Proteiniclasticum marinus sp. nov., isolated from tidal flat sediment.</title>
        <authorList>
            <person name="Namirimu T."/>
            <person name="Yang J.-A."/>
            <person name="Yang S.-H."/>
            <person name="Kim Y.-J."/>
            <person name="Kwon K.K."/>
        </authorList>
    </citation>
    <scope>NUCLEOTIDE SEQUENCE</scope>
    <source>
        <strain evidence="1">SCR006</strain>
    </source>
</reference>
<dbReference type="GO" id="GO:0006508">
    <property type="term" value="P:proteolysis"/>
    <property type="evidence" value="ECO:0007669"/>
    <property type="project" value="InterPro"/>
</dbReference>
<dbReference type="Gene3D" id="3.20.20.140">
    <property type="entry name" value="Metal-dependent hydrolases"/>
    <property type="match status" value="1"/>
</dbReference>
<gene>
    <name evidence="1" type="ORF">J3A84_10725</name>
</gene>
<dbReference type="EMBL" id="JAFNJU010000008">
    <property type="protein sequence ID" value="MBO1265506.1"/>
    <property type="molecule type" value="Genomic_DNA"/>
</dbReference>
<dbReference type="Proteomes" id="UP000664218">
    <property type="component" value="Unassembled WGS sequence"/>
</dbReference>